<sequence>MTDVADALGKGFRRLGRESHPVTGTTVHPQSSGGVSSPVHH</sequence>
<dbReference type="EMBL" id="UINC01079793">
    <property type="protein sequence ID" value="SVC22146.1"/>
    <property type="molecule type" value="Genomic_DNA"/>
</dbReference>
<name>A0A382KDQ7_9ZZZZ</name>
<feature type="compositionally biased region" description="Polar residues" evidence="1">
    <location>
        <begin position="22"/>
        <end position="35"/>
    </location>
</feature>
<feature type="non-terminal residue" evidence="2">
    <location>
        <position position="41"/>
    </location>
</feature>
<evidence type="ECO:0000313" key="2">
    <source>
        <dbReference type="EMBL" id="SVC22146.1"/>
    </source>
</evidence>
<protein>
    <submittedName>
        <fullName evidence="2">Uncharacterized protein</fullName>
    </submittedName>
</protein>
<accession>A0A382KDQ7</accession>
<evidence type="ECO:0000256" key="1">
    <source>
        <dbReference type="SAM" id="MobiDB-lite"/>
    </source>
</evidence>
<organism evidence="2">
    <name type="scientific">marine metagenome</name>
    <dbReference type="NCBI Taxonomy" id="408172"/>
    <lineage>
        <taxon>unclassified sequences</taxon>
        <taxon>metagenomes</taxon>
        <taxon>ecological metagenomes</taxon>
    </lineage>
</organism>
<proteinExistence type="predicted"/>
<reference evidence="2" key="1">
    <citation type="submission" date="2018-05" db="EMBL/GenBank/DDBJ databases">
        <authorList>
            <person name="Lanie J.A."/>
            <person name="Ng W.-L."/>
            <person name="Kazmierczak K.M."/>
            <person name="Andrzejewski T.M."/>
            <person name="Davidsen T.M."/>
            <person name="Wayne K.J."/>
            <person name="Tettelin H."/>
            <person name="Glass J.I."/>
            <person name="Rusch D."/>
            <person name="Podicherti R."/>
            <person name="Tsui H.-C.T."/>
            <person name="Winkler M.E."/>
        </authorList>
    </citation>
    <scope>NUCLEOTIDE SEQUENCE</scope>
</reference>
<dbReference type="AlphaFoldDB" id="A0A382KDQ7"/>
<gene>
    <name evidence="2" type="ORF">METZ01_LOCUS275000</name>
</gene>
<feature type="region of interest" description="Disordered" evidence="1">
    <location>
        <begin position="1"/>
        <end position="41"/>
    </location>
</feature>